<evidence type="ECO:0000313" key="2">
    <source>
        <dbReference type="Proteomes" id="UP000050471"/>
    </source>
</evidence>
<dbReference type="AlphaFoldDB" id="A0A0P7KGV7"/>
<gene>
    <name evidence="1" type="ORF">AKJ29_10225</name>
</gene>
<organism evidence="1 2">
    <name type="scientific">Aliiroseovarius crassostreae</name>
    <dbReference type="NCBI Taxonomy" id="154981"/>
    <lineage>
        <taxon>Bacteria</taxon>
        <taxon>Pseudomonadati</taxon>
        <taxon>Pseudomonadota</taxon>
        <taxon>Alphaproteobacteria</taxon>
        <taxon>Rhodobacterales</taxon>
        <taxon>Paracoccaceae</taxon>
        <taxon>Aliiroseovarius</taxon>
    </lineage>
</organism>
<comment type="caution">
    <text evidence="1">The sequence shown here is derived from an EMBL/GenBank/DDBJ whole genome shotgun (WGS) entry which is preliminary data.</text>
</comment>
<dbReference type="EMBL" id="LKBA01000019">
    <property type="protein sequence ID" value="KPN62568.1"/>
    <property type="molecule type" value="Genomic_DNA"/>
</dbReference>
<reference evidence="1" key="1">
    <citation type="submission" date="2015-09" db="EMBL/GenBank/DDBJ databases">
        <title>Draft genome sequence of Aliiroseovarius crassostreae CV919-312TSm, the causative agent of Roseovarius Oyster Disease (formerly Juvenile Oyster Disease).</title>
        <authorList>
            <person name="Kessner L."/>
            <person name="Spinard E."/>
            <person name="Nelson D."/>
        </authorList>
    </citation>
    <scope>NUCLEOTIDE SEQUENCE [LARGE SCALE GENOMIC DNA]</scope>
    <source>
        <strain evidence="1">CV919-312</strain>
    </source>
</reference>
<sequence length="147" mass="16313">MLDKIWRKLSYSLLLLIGLVVVFSQPIDHGQGFAAKGGMRALAVVELDPSAERGDADAGSAQLVGPDKGRELRTLIGVHDLWRAEAGDSLLQCLVPLPDRRFATQICREGQNSASSVFEMRQANTLRVCQSMIATRYRTLRRIGKYR</sequence>
<evidence type="ECO:0000313" key="1">
    <source>
        <dbReference type="EMBL" id="KPN62568.1"/>
    </source>
</evidence>
<keyword evidence="2" id="KW-1185">Reference proteome</keyword>
<name>A0A0P7KGV7_9RHOB</name>
<accession>A0A0P7KGV7</accession>
<protein>
    <submittedName>
        <fullName evidence="1">Uncharacterized protein</fullName>
    </submittedName>
</protein>
<proteinExistence type="predicted"/>
<dbReference type="Proteomes" id="UP000050471">
    <property type="component" value="Unassembled WGS sequence"/>
</dbReference>